<organism evidence="6">
    <name type="scientific">Pseudomonas aeruginosa</name>
    <dbReference type="NCBI Taxonomy" id="287"/>
    <lineage>
        <taxon>Bacteria</taxon>
        <taxon>Pseudomonadati</taxon>
        <taxon>Pseudomonadota</taxon>
        <taxon>Gammaproteobacteria</taxon>
        <taxon>Pseudomonadales</taxon>
        <taxon>Pseudomonadaceae</taxon>
        <taxon>Pseudomonas</taxon>
    </lineage>
</organism>
<comment type="similarity">
    <text evidence="1">Belongs to the LysR transcriptional regulatory family.</text>
</comment>
<dbReference type="SUPFAM" id="SSF53850">
    <property type="entry name" value="Periplasmic binding protein-like II"/>
    <property type="match status" value="1"/>
</dbReference>
<dbReference type="Pfam" id="PF03466">
    <property type="entry name" value="LysR_substrate"/>
    <property type="match status" value="1"/>
</dbReference>
<dbReference type="GO" id="GO:0003700">
    <property type="term" value="F:DNA-binding transcription factor activity"/>
    <property type="evidence" value="ECO:0007669"/>
    <property type="project" value="TreeGrafter"/>
</dbReference>
<evidence type="ECO:0000256" key="2">
    <source>
        <dbReference type="ARBA" id="ARBA00023015"/>
    </source>
</evidence>
<dbReference type="InterPro" id="IPR005119">
    <property type="entry name" value="LysR_subst-bd"/>
</dbReference>
<dbReference type="PANTHER" id="PTHR30346:SF0">
    <property type="entry name" value="HCA OPERON TRANSCRIPTIONAL ACTIVATOR HCAR"/>
    <property type="match status" value="1"/>
</dbReference>
<feature type="domain" description="LysR substrate-binding" evidence="5">
    <location>
        <begin position="2"/>
        <end position="90"/>
    </location>
</feature>
<reference evidence="6" key="1">
    <citation type="submission" date="2019-09" db="EMBL/GenBank/DDBJ databases">
        <authorList>
            <person name="Gross C."/>
            <person name="Bohn E."/>
        </authorList>
    </citation>
    <scope>NUCLEOTIDE SEQUENCE</scope>
    <source>
        <strain evidence="6">ID40</strain>
    </source>
</reference>
<gene>
    <name evidence="6" type="ORF">TUEID40_00719</name>
</gene>
<dbReference type="CDD" id="cd08414">
    <property type="entry name" value="PBP2_LTTR_aromatics_like"/>
    <property type="match status" value="1"/>
</dbReference>
<name>A0A5E5QU82_PSEAI</name>
<evidence type="ECO:0000256" key="3">
    <source>
        <dbReference type="ARBA" id="ARBA00023125"/>
    </source>
</evidence>
<dbReference type="Gene3D" id="3.40.190.10">
    <property type="entry name" value="Periplasmic binding protein-like II"/>
    <property type="match status" value="2"/>
</dbReference>
<proteinExistence type="inferred from homology"/>
<keyword evidence="2" id="KW-0805">Transcription regulation</keyword>
<sequence length="99" mass="10621">MHDLIVAACAAAGFVPEVVQEARQMQTIAGLVAGGIGVALVPSLLQPLRPPGVTFRPLQGRRARIPYRLALAYRTPSELIERFRETAQAIAAAPAFRMA</sequence>
<dbReference type="AlphaFoldDB" id="A0A5E5QU82"/>
<evidence type="ECO:0000256" key="1">
    <source>
        <dbReference type="ARBA" id="ARBA00009437"/>
    </source>
</evidence>
<protein>
    <submittedName>
        <fullName evidence="6">DNA-binding transcriptional activator XapR</fullName>
    </submittedName>
</protein>
<evidence type="ECO:0000313" key="6">
    <source>
        <dbReference type="EMBL" id="VVH79571.1"/>
    </source>
</evidence>
<accession>A0A5E5QU82</accession>
<keyword evidence="4" id="KW-0804">Transcription</keyword>
<evidence type="ECO:0000256" key="4">
    <source>
        <dbReference type="ARBA" id="ARBA00023163"/>
    </source>
</evidence>
<dbReference type="GO" id="GO:0003677">
    <property type="term" value="F:DNA binding"/>
    <property type="evidence" value="ECO:0007669"/>
    <property type="project" value="UniProtKB-KW"/>
</dbReference>
<evidence type="ECO:0000259" key="5">
    <source>
        <dbReference type="Pfam" id="PF03466"/>
    </source>
</evidence>
<keyword evidence="3 6" id="KW-0238">DNA-binding</keyword>
<dbReference type="EMBL" id="LR700248">
    <property type="protein sequence ID" value="VVH79571.1"/>
    <property type="molecule type" value="Genomic_DNA"/>
</dbReference>
<dbReference type="GO" id="GO:0032993">
    <property type="term" value="C:protein-DNA complex"/>
    <property type="evidence" value="ECO:0007669"/>
    <property type="project" value="TreeGrafter"/>
</dbReference>
<dbReference type="PANTHER" id="PTHR30346">
    <property type="entry name" value="TRANSCRIPTIONAL DUAL REGULATOR HCAR-RELATED"/>
    <property type="match status" value="1"/>
</dbReference>